<dbReference type="AlphaFoldDB" id="A0ABD3I550"/>
<keyword evidence="2" id="KW-1185">Reference proteome</keyword>
<name>A0ABD3I550_9MARC</name>
<evidence type="ECO:0000313" key="2">
    <source>
        <dbReference type="Proteomes" id="UP001633002"/>
    </source>
</evidence>
<accession>A0ABD3I550</accession>
<gene>
    <name evidence="1" type="ORF">R1sor_011958</name>
</gene>
<proteinExistence type="predicted"/>
<dbReference type="Proteomes" id="UP001633002">
    <property type="component" value="Unassembled WGS sequence"/>
</dbReference>
<evidence type="ECO:0000313" key="1">
    <source>
        <dbReference type="EMBL" id="KAL3697882.1"/>
    </source>
</evidence>
<organism evidence="1 2">
    <name type="scientific">Riccia sorocarpa</name>
    <dbReference type="NCBI Taxonomy" id="122646"/>
    <lineage>
        <taxon>Eukaryota</taxon>
        <taxon>Viridiplantae</taxon>
        <taxon>Streptophyta</taxon>
        <taxon>Embryophyta</taxon>
        <taxon>Marchantiophyta</taxon>
        <taxon>Marchantiopsida</taxon>
        <taxon>Marchantiidae</taxon>
        <taxon>Marchantiales</taxon>
        <taxon>Ricciaceae</taxon>
        <taxon>Riccia</taxon>
    </lineage>
</organism>
<dbReference type="EMBL" id="JBJQOH010000002">
    <property type="protein sequence ID" value="KAL3697882.1"/>
    <property type="molecule type" value="Genomic_DNA"/>
</dbReference>
<protein>
    <submittedName>
        <fullName evidence="1">Uncharacterized protein</fullName>
    </submittedName>
</protein>
<comment type="caution">
    <text evidence="1">The sequence shown here is derived from an EMBL/GenBank/DDBJ whole genome shotgun (WGS) entry which is preliminary data.</text>
</comment>
<sequence>MKVIRSEQDRLKGKAEKIAIDWTSLVKSTEPENYYTEDAGGTIYHVLMATGSSMPRFAPVSDNPHEYLGGKTYNLHVSASGSEGWSSDKEWYVNAVSTRSKKDLILVPEPGDTSKKSKCNCRKKKIHKEEVGSASATTSNDQREAKPLKYMDDIAVIIKATLVGKSLVVEEPKGPDVTSTPPKVDDITAPKAVVVPWTGCGLKD</sequence>
<reference evidence="1 2" key="1">
    <citation type="submission" date="2024-09" db="EMBL/GenBank/DDBJ databases">
        <title>Chromosome-scale assembly of Riccia sorocarpa.</title>
        <authorList>
            <person name="Paukszto L."/>
        </authorList>
    </citation>
    <scope>NUCLEOTIDE SEQUENCE [LARGE SCALE GENOMIC DNA]</scope>
    <source>
        <strain evidence="1">LP-2024</strain>
        <tissue evidence="1">Aerial parts of the thallus</tissue>
    </source>
</reference>